<accession>A0A381E6F9</accession>
<proteinExistence type="predicted"/>
<gene>
    <name evidence="1" type="ORF">NCTC13294_01121</name>
</gene>
<dbReference type="Proteomes" id="UP000254572">
    <property type="component" value="Unassembled WGS sequence"/>
</dbReference>
<name>A0A381E6F9_9GAMM</name>
<dbReference type="EMBL" id="UFUW01000001">
    <property type="protein sequence ID" value="SUX21914.1"/>
    <property type="molecule type" value="Genomic_DNA"/>
</dbReference>
<sequence>MAVYVVTLFSYLIGNANPLYVAFWVRSNGNGYSEISKETVMSCHFPLPRSDIAASVCVPLASNACCQMTGGAA</sequence>
<dbReference type="AlphaFoldDB" id="A0A381E6F9"/>
<evidence type="ECO:0000313" key="2">
    <source>
        <dbReference type="Proteomes" id="UP000254572"/>
    </source>
</evidence>
<keyword evidence="2" id="KW-1185">Reference proteome</keyword>
<organism evidence="1 2">
    <name type="scientific">Cardiobacterium valvarum</name>
    <dbReference type="NCBI Taxonomy" id="194702"/>
    <lineage>
        <taxon>Bacteria</taxon>
        <taxon>Pseudomonadati</taxon>
        <taxon>Pseudomonadota</taxon>
        <taxon>Gammaproteobacteria</taxon>
        <taxon>Cardiobacteriales</taxon>
        <taxon>Cardiobacteriaceae</taxon>
        <taxon>Cardiobacterium</taxon>
    </lineage>
</organism>
<evidence type="ECO:0000313" key="1">
    <source>
        <dbReference type="EMBL" id="SUX21914.1"/>
    </source>
</evidence>
<reference evidence="1 2" key="1">
    <citation type="submission" date="2018-06" db="EMBL/GenBank/DDBJ databases">
        <authorList>
            <consortium name="Pathogen Informatics"/>
            <person name="Doyle S."/>
        </authorList>
    </citation>
    <scope>NUCLEOTIDE SEQUENCE [LARGE SCALE GENOMIC DNA]</scope>
    <source>
        <strain evidence="1 2">NCTC13294</strain>
    </source>
</reference>
<protein>
    <submittedName>
        <fullName evidence="1">Uncharacterized protein</fullName>
    </submittedName>
</protein>